<feature type="compositionally biased region" description="Low complexity" evidence="2">
    <location>
        <begin position="1676"/>
        <end position="1692"/>
    </location>
</feature>
<feature type="region of interest" description="Disordered" evidence="2">
    <location>
        <begin position="1656"/>
        <end position="1731"/>
    </location>
</feature>
<evidence type="ECO:0000313" key="4">
    <source>
        <dbReference type="EMBL" id="PZQ48783.1"/>
    </source>
</evidence>
<proteinExistence type="predicted"/>
<accession>A0A2W5Q218</accession>
<dbReference type="InterPro" id="IPR052933">
    <property type="entry name" value="DNA_Protect_Modify"/>
</dbReference>
<dbReference type="InterPro" id="IPR027417">
    <property type="entry name" value="P-loop_NTPase"/>
</dbReference>
<dbReference type="PRINTS" id="PR00507">
    <property type="entry name" value="N12N6MTFRASE"/>
</dbReference>
<evidence type="ECO:0000256" key="1">
    <source>
        <dbReference type="SAM" id="Coils"/>
    </source>
</evidence>
<evidence type="ECO:0000313" key="5">
    <source>
        <dbReference type="Proteomes" id="UP000249185"/>
    </source>
</evidence>
<dbReference type="InterPro" id="IPR006935">
    <property type="entry name" value="Helicase/UvrB_N"/>
</dbReference>
<name>A0A2W5Q218_RHOSU</name>
<gene>
    <name evidence="4" type="ORF">DI556_13290</name>
</gene>
<dbReference type="Gene3D" id="3.40.50.300">
    <property type="entry name" value="P-loop containing nucleotide triphosphate hydrolases"/>
    <property type="match status" value="2"/>
</dbReference>
<dbReference type="GO" id="GO:0016787">
    <property type="term" value="F:hydrolase activity"/>
    <property type="evidence" value="ECO:0007669"/>
    <property type="project" value="InterPro"/>
</dbReference>
<reference evidence="4 5" key="1">
    <citation type="submission" date="2017-08" db="EMBL/GenBank/DDBJ databases">
        <title>Infants hospitalized years apart are colonized by the same room-sourced microbial strains.</title>
        <authorList>
            <person name="Brooks B."/>
            <person name="Olm M.R."/>
            <person name="Firek B.A."/>
            <person name="Baker R."/>
            <person name="Thomas B.C."/>
            <person name="Morowitz M.J."/>
            <person name="Banfield J.F."/>
        </authorList>
    </citation>
    <scope>NUCLEOTIDE SEQUENCE [LARGE SCALE GENOMIC DNA]</scope>
    <source>
        <strain evidence="4">S2_005_002_R2_34</strain>
    </source>
</reference>
<dbReference type="Pfam" id="PF04851">
    <property type="entry name" value="ResIII"/>
    <property type="match status" value="1"/>
</dbReference>
<dbReference type="GO" id="GO:0005524">
    <property type="term" value="F:ATP binding"/>
    <property type="evidence" value="ECO:0007669"/>
    <property type="project" value="InterPro"/>
</dbReference>
<dbReference type="PROSITE" id="PS51192">
    <property type="entry name" value="HELICASE_ATP_BIND_1"/>
    <property type="match status" value="1"/>
</dbReference>
<dbReference type="Proteomes" id="UP000249185">
    <property type="component" value="Unassembled WGS sequence"/>
</dbReference>
<sequence length="1731" mass="186646">MRDYASIGDGAVFNPLHSRAALTVFAAELAMGLSRGVELSDEDRLTLAGYAGLGPLGDLFPDARGGWSDTAFAAYGGRLRDALGDEAFRGLRKAILTSYYTPAEIVREMVAALTAANLPAGARVLEPGCGAGAFLTECPADWRIVGVERDPVAARIAGLLRPSAEIIEDDMAKVAFGQEFDAAIGNVPFGETRHDFEGHKLAVADYFVLRAVDALVPGGIAILLASHNLMDKADDTARRLIDARAELVSAVRLPSSVFARDDARVVTDILVLRRRDDAGGQGIDWLASAEVPLDDAGASGRLNAAYTARPDAILGVLGARSSQYGPTLDVRLTGDFPARLRAWSDALTLTGPTAPAVAPDPLTETAEPNGTLVIAEDRRILRAEGGALVQAEYRGKPLSADGPGKTGPLTAALIGLAEQRARIIAAQQGAGCAEAARARGQVLLAAFHRRHGPINRVKHSATEDGEERARLVNLVGPFRADPRLAYVAALEDYDEDTDTAKPSRILRENVVTVSPEPDRAPDAKSALVISLVRRGRVDLGFMGWLLRDTPNAGSRTSILGDLGDMVFLDPIRSEWLLADEYLSGDVRGKLDEAENAARSNPDYTRNVDALTQVQPPALTFDEIDVKLGSVLNEPGEIAAFARNLLGITEGISVDRAGPDSWKVSANAGIRNLTVATTDYGTGRANAVDLLEAALNQRRLTITDEIDDPASGGRKRVVNTDETMAARDKIALIAEKFTEWLRADDARRDGITARYNRRFNRLRAREYSGDHLIFPGLELGMELRPHQRAAVWRALASPHGTLVAHGTGFGKTATYASVCRVARFLGIAGRPMVTVPNHLTLQTAAEFIKFYPTARVIVAEKDDMNRAGRARFLAKVQQSDADAVVIGHSAFERIPVSDGFRAEFVERELDELRTVLSGLGDEGASSRRAKRAIEKAIEKAEVALEELSKEHDHGITLDELGVDLLIVDEAHFFKNRTLNTKLTGVAGINPDGSRRADDMFLKCRLVERQGKIAGPVIMGTATPIANSIAEVRTFLDYLAGDLLRDMGIGSFDAFAAQFFDVVDTLEITPDGAGLRPSSRLGRFVNLPEMLAIWSQVADVKLEGDVDLPRPAVAGGRKQILTVPLNEDARVIQQSLVTRLERIKNGGVRPEVDNALAVTTDGRLLALDPRLVDPMAEGGAKLPVLAERIAAHWQESIAIRGTQIVFMNGGMRPSPRTGFCAYDELIGLLVAAGIPRSEIVTCRDEINTPAKEAKVHADLRAGRKRVFITNDIKGGVGLNIAERLYASYDADYPWRPAEMIQRDGRIIRQSNQCPRLLAEAGMTPEVHQYSLLTVSSFDSRIAQLLAAKARVIEAVMRAQIDQRSMDDIGSMELAFEEMKAIASGEPAFMVLAEAKAQVQRLRTLRTMHGNTHRRLARQIDWLSDEITRHGRRATYLERDRATATANAGVGLLIGGKPVAEGLSGADEAGEQSEVNRVFGRALDRAKAAVRSEHDRPVRFAHLRGFDLILAAEAEFFSFKYVIRLASGAGLSVEPGKMVPGAVLRAIHGTIDQIEDRIARSRRIVASAEAEIAESRARRGETFPHGAALAEIEDIHDEIEAHMVRAPEQRDRGLLDAAVARFKALGKASETTTQHSGPARKIVAAESVVARILAEAKAAAGQGTGGDRPGPPEPPVPALPAAAPVAAQSAAASSPETPRVSEAVQARSRPAEKRTSNPRPAADPRQLSLLDAFF</sequence>
<evidence type="ECO:0000259" key="3">
    <source>
        <dbReference type="PROSITE" id="PS51192"/>
    </source>
</evidence>
<dbReference type="PANTHER" id="PTHR41313">
    <property type="entry name" value="ADENINE-SPECIFIC METHYLTRANSFERASE"/>
    <property type="match status" value="1"/>
</dbReference>
<dbReference type="SMART" id="SM00487">
    <property type="entry name" value="DEXDc"/>
    <property type="match status" value="1"/>
</dbReference>
<feature type="compositionally biased region" description="Pro residues" evidence="2">
    <location>
        <begin position="1666"/>
        <end position="1675"/>
    </location>
</feature>
<dbReference type="Gene3D" id="3.40.50.150">
    <property type="entry name" value="Vaccinia Virus protein VP39"/>
    <property type="match status" value="1"/>
</dbReference>
<evidence type="ECO:0000256" key="2">
    <source>
        <dbReference type="SAM" id="MobiDB-lite"/>
    </source>
</evidence>
<dbReference type="SUPFAM" id="SSF53335">
    <property type="entry name" value="S-adenosyl-L-methionine-dependent methyltransferases"/>
    <property type="match status" value="1"/>
</dbReference>
<dbReference type="InterPro" id="IPR014001">
    <property type="entry name" value="Helicase_ATP-bd"/>
</dbReference>
<feature type="coiled-coil region" evidence="1">
    <location>
        <begin position="1548"/>
        <end position="1575"/>
    </location>
</feature>
<comment type="caution">
    <text evidence="4">The sequence shown here is derived from an EMBL/GenBank/DDBJ whole genome shotgun (WGS) entry which is preliminary data.</text>
</comment>
<organism evidence="4 5">
    <name type="scientific">Rhodovulum sulfidophilum</name>
    <name type="common">Rhodobacter sulfidophilus</name>
    <dbReference type="NCBI Taxonomy" id="35806"/>
    <lineage>
        <taxon>Bacteria</taxon>
        <taxon>Pseudomonadati</taxon>
        <taxon>Pseudomonadota</taxon>
        <taxon>Alphaproteobacteria</taxon>
        <taxon>Rhodobacterales</taxon>
        <taxon>Paracoccaceae</taxon>
        <taxon>Rhodovulum</taxon>
    </lineage>
</organism>
<dbReference type="SUPFAM" id="SSF52540">
    <property type="entry name" value="P-loop containing nucleoside triphosphate hydrolases"/>
    <property type="match status" value="2"/>
</dbReference>
<feature type="coiled-coil region" evidence="1">
    <location>
        <begin position="901"/>
        <end position="949"/>
    </location>
</feature>
<dbReference type="GO" id="GO:0003677">
    <property type="term" value="F:DNA binding"/>
    <property type="evidence" value="ECO:0007669"/>
    <property type="project" value="InterPro"/>
</dbReference>
<dbReference type="PANTHER" id="PTHR41313:SF1">
    <property type="entry name" value="DNA METHYLASE ADENINE-SPECIFIC DOMAIN-CONTAINING PROTEIN"/>
    <property type="match status" value="1"/>
</dbReference>
<dbReference type="InterPro" id="IPR029063">
    <property type="entry name" value="SAM-dependent_MTases_sf"/>
</dbReference>
<protein>
    <recommendedName>
        <fullName evidence="3">Helicase ATP-binding domain-containing protein</fullName>
    </recommendedName>
</protein>
<dbReference type="EMBL" id="QFPW01000010">
    <property type="protein sequence ID" value="PZQ48783.1"/>
    <property type="molecule type" value="Genomic_DNA"/>
</dbReference>
<feature type="domain" description="Helicase ATP-binding" evidence="3">
    <location>
        <begin position="791"/>
        <end position="1040"/>
    </location>
</feature>
<keyword evidence="1" id="KW-0175">Coiled coil</keyword>
<dbReference type="CDD" id="cd02440">
    <property type="entry name" value="AdoMet_MTases"/>
    <property type="match status" value="1"/>
</dbReference>